<dbReference type="CDD" id="cd00090">
    <property type="entry name" value="HTH_ARSR"/>
    <property type="match status" value="1"/>
</dbReference>
<dbReference type="PATRIC" id="fig|129848.4.peg.1705"/>
<evidence type="ECO:0000313" key="2">
    <source>
        <dbReference type="EMBL" id="SCG86220.1"/>
    </source>
</evidence>
<proteinExistence type="predicted"/>
<dbReference type="InterPro" id="IPR001845">
    <property type="entry name" value="HTH_ArsR_DNA-bd_dom"/>
</dbReference>
<dbReference type="Proteomes" id="UP000094707">
    <property type="component" value="Chromosome I"/>
</dbReference>
<dbReference type="AlphaFoldDB" id="A0A1D3L423"/>
<evidence type="ECO:0000259" key="1">
    <source>
        <dbReference type="Pfam" id="PF01022"/>
    </source>
</evidence>
<gene>
    <name evidence="2" type="ORF">MCBB_1665</name>
</gene>
<feature type="domain" description="HTH arsR-type" evidence="1">
    <location>
        <begin position="17"/>
        <end position="59"/>
    </location>
</feature>
<dbReference type="PANTHER" id="PTHR38600">
    <property type="entry name" value="TRANSCRIPTIONAL REGULATORY PROTEIN"/>
    <property type="match status" value="1"/>
</dbReference>
<protein>
    <submittedName>
        <fullName evidence="2">Regulatory protein ArsR</fullName>
    </submittedName>
</protein>
<dbReference type="Pfam" id="PF01022">
    <property type="entry name" value="HTH_5"/>
    <property type="match status" value="1"/>
</dbReference>
<dbReference type="STRING" id="118062.MCBB_1665"/>
<dbReference type="KEGG" id="mcub:MCBB_1665"/>
<dbReference type="Gene3D" id="1.10.10.10">
    <property type="entry name" value="Winged helix-like DNA-binding domain superfamily/Winged helix DNA-binding domain"/>
    <property type="match status" value="1"/>
</dbReference>
<dbReference type="InterPro" id="IPR011991">
    <property type="entry name" value="ArsR-like_HTH"/>
</dbReference>
<evidence type="ECO:0000313" key="3">
    <source>
        <dbReference type="Proteomes" id="UP000094707"/>
    </source>
</evidence>
<organism evidence="2 3">
    <name type="scientific">Methanobacterium congolense</name>
    <dbReference type="NCBI Taxonomy" id="118062"/>
    <lineage>
        <taxon>Archaea</taxon>
        <taxon>Methanobacteriati</taxon>
        <taxon>Methanobacteriota</taxon>
        <taxon>Methanomada group</taxon>
        <taxon>Methanobacteria</taxon>
        <taxon>Methanobacteriales</taxon>
        <taxon>Methanobacteriaceae</taxon>
        <taxon>Methanobacterium</taxon>
    </lineage>
</organism>
<dbReference type="EMBL" id="LT607756">
    <property type="protein sequence ID" value="SCG86220.1"/>
    <property type="molecule type" value="Genomic_DNA"/>
</dbReference>
<keyword evidence="3" id="KW-1185">Reference proteome</keyword>
<dbReference type="InterPro" id="IPR036388">
    <property type="entry name" value="WH-like_DNA-bd_sf"/>
</dbReference>
<dbReference type="SUPFAM" id="SSF46785">
    <property type="entry name" value="Winged helix' DNA-binding domain"/>
    <property type="match status" value="1"/>
</dbReference>
<reference evidence="2 3" key="1">
    <citation type="submission" date="2016-08" db="EMBL/GenBank/DDBJ databases">
        <authorList>
            <person name="Seilhamer J.J."/>
        </authorList>
    </citation>
    <scope>NUCLEOTIDE SEQUENCE [LARGE SCALE GENOMIC DNA]</scope>
    <source>
        <strain evidence="2">Buetzberg</strain>
    </source>
</reference>
<accession>A0A1D3L423</accession>
<dbReference type="GO" id="GO:0003700">
    <property type="term" value="F:DNA-binding transcription factor activity"/>
    <property type="evidence" value="ECO:0007669"/>
    <property type="project" value="InterPro"/>
</dbReference>
<name>A0A1D3L423_9EURY</name>
<dbReference type="InterPro" id="IPR036390">
    <property type="entry name" value="WH_DNA-bd_sf"/>
</dbReference>
<dbReference type="PANTHER" id="PTHR38600:SF1">
    <property type="entry name" value="TRANSCRIPTIONAL REGULATORY PROTEIN"/>
    <property type="match status" value="1"/>
</dbReference>
<dbReference type="OrthoDB" id="35765at2157"/>
<sequence>MKKLLWWLIAGKRGGINRARIIKALSERPYNMHQLSEELNLDYKTVRHHVKILEKNKIVKPTGDKYGKLYFLSEDMERNYDIFEEIWDKIGIKEAEKGH</sequence>
<dbReference type="GeneID" id="30412503"/>
<dbReference type="RefSeq" id="WP_071907300.1">
    <property type="nucleotide sequence ID" value="NZ_LT607756.1"/>
</dbReference>